<dbReference type="PROSITE" id="PS51379">
    <property type="entry name" value="4FE4S_FER_2"/>
    <property type="match status" value="4"/>
</dbReference>
<organism evidence="10 11">
    <name type="scientific">Desulfofundulus australicus DSM 11792</name>
    <dbReference type="NCBI Taxonomy" id="1121425"/>
    <lineage>
        <taxon>Bacteria</taxon>
        <taxon>Bacillati</taxon>
        <taxon>Bacillota</taxon>
        <taxon>Clostridia</taxon>
        <taxon>Eubacteriales</taxon>
        <taxon>Peptococcaceae</taxon>
        <taxon>Desulfofundulus</taxon>
    </lineage>
</organism>
<dbReference type="SUPFAM" id="SSF51905">
    <property type="entry name" value="FAD/NAD(P)-binding domain"/>
    <property type="match status" value="2"/>
</dbReference>
<evidence type="ECO:0000256" key="3">
    <source>
        <dbReference type="ARBA" id="ARBA00022485"/>
    </source>
</evidence>
<evidence type="ECO:0000313" key="11">
    <source>
        <dbReference type="Proteomes" id="UP000184196"/>
    </source>
</evidence>
<dbReference type="AlphaFoldDB" id="A0A1M5BUB3"/>
<evidence type="ECO:0000256" key="1">
    <source>
        <dbReference type="ARBA" id="ARBA00001974"/>
    </source>
</evidence>
<gene>
    <name evidence="10" type="ORF">SAMN02745218_02314</name>
</gene>
<evidence type="ECO:0000256" key="5">
    <source>
        <dbReference type="ARBA" id="ARBA00022827"/>
    </source>
</evidence>
<feature type="domain" description="4Fe-4S ferredoxin-type" evidence="9">
    <location>
        <begin position="946"/>
        <end position="975"/>
    </location>
</feature>
<keyword evidence="5" id="KW-0285">Flavoprotein</keyword>
<keyword evidence="8" id="KW-0411">Iron-sulfur</keyword>
<sequence>MVGGGIAGIQASLDLAESGYLVYLVESSPAIGGTMPMLDKTFPTNDCSMCILSPKLVECGRHLNIKTYTCADVVDIQGEAGNFTVTIRQRPRYVHVDKCKGCGECAEACPIDVPSEFDQGIGEHKAIYKPYAQAFPNAYVINKEHCIECGACEEACQAGAIDHSMEEEIIELNVGAVVLCPGFQKFDPSQLTYYGYGKFPNVLTSLEFERILSASGPFQGHLVRPYDNKEPRRIAWIQCVGSRNCRIDHGYCSSVCCMYAIKEAVIAKEHSKEPLETTIFYMDMRTYGKGFEKYYNRAKDELGVRFIRSRVYDITEVGDESKNLRIRYAEEDGTIREEEFDLVVLSVGLEPSPEIAELCQKVGLEVNKYGFAEPAPLTGVGTNKPGIFIAGAFSAPKDIPETVMQASAAAGASASLLAEARNTLVKEKEFPPEKDFSGEPPRIGVFVCHCGVNIGSVVNVPEVVEMARNLPNVVYAGEYLYACSQDSQASMKQIIEEYGLNRVVVASCSPRTHKPLFQETVREAGLNRALFEMANIRDQCSWVHMHEPDRATEKAKDLVKMVVAKAALLEPVSQIVAGVTKAALVIGGGVTGMTSALSLADLGYRVHLVEKEQQLGGVARRIRQGLKGEEVQPFLNDLVNKVLSHSNIEVHLGAEVQTTAGYVGNFVTTLTNGKELQHGVTIIATGGEEYKPAEYLYGESERVFTQLELEEALDKGDPRIENGKTFVLIQCVGSREPERPYCSRVCCGKSVKLALKLKEKNPSASVFVLYRDIRTYGFLEDYYQEARRKGVIFIRYTPENKPRVENENGALKVTVTDHVLGVPVVISADVIGLAAAIVPSSSNRKLSQLFKVPLNEDGFFLEAHMKLRPVDFTSEGIFMAGLAHGPKNLEENIAQAKAAAGRASTVLGKDHLESHGMVAVVQQDKCAACLTCVRLCPYNAPRIRNYAAEIEPLLCQGCGTCAGECPNKAITLQGYKDHMQMSMSKALFEEV</sequence>
<protein>
    <submittedName>
        <fullName evidence="10">Heterodisulfide reductase subunit A</fullName>
    </submittedName>
</protein>
<evidence type="ECO:0000256" key="6">
    <source>
        <dbReference type="ARBA" id="ARBA00023002"/>
    </source>
</evidence>
<comment type="similarity">
    <text evidence="2">Belongs to the HdrA family.</text>
</comment>
<keyword evidence="7" id="KW-0408">Iron</keyword>
<dbReference type="Gene3D" id="3.50.50.60">
    <property type="entry name" value="FAD/NAD(P)-binding domain"/>
    <property type="match status" value="1"/>
</dbReference>
<dbReference type="Pfam" id="PF13187">
    <property type="entry name" value="Fer4_9"/>
    <property type="match status" value="1"/>
</dbReference>
<dbReference type="Proteomes" id="UP000184196">
    <property type="component" value="Unassembled WGS sequence"/>
</dbReference>
<dbReference type="InterPro" id="IPR036188">
    <property type="entry name" value="FAD/NAD-bd_sf"/>
</dbReference>
<dbReference type="Pfam" id="PF00037">
    <property type="entry name" value="Fer4"/>
    <property type="match status" value="1"/>
</dbReference>
<dbReference type="SUPFAM" id="SSF54862">
    <property type="entry name" value="4Fe-4S ferredoxins"/>
    <property type="match status" value="1"/>
</dbReference>
<evidence type="ECO:0000256" key="8">
    <source>
        <dbReference type="ARBA" id="ARBA00023014"/>
    </source>
</evidence>
<evidence type="ECO:0000313" key="10">
    <source>
        <dbReference type="EMBL" id="SHF46010.1"/>
    </source>
</evidence>
<evidence type="ECO:0000256" key="4">
    <source>
        <dbReference type="ARBA" id="ARBA00022723"/>
    </source>
</evidence>
<evidence type="ECO:0000259" key="9">
    <source>
        <dbReference type="PROSITE" id="PS51379"/>
    </source>
</evidence>
<keyword evidence="11" id="KW-1185">Reference proteome</keyword>
<evidence type="ECO:0000256" key="7">
    <source>
        <dbReference type="ARBA" id="ARBA00023004"/>
    </source>
</evidence>
<feature type="domain" description="4Fe-4S ferredoxin-type" evidence="9">
    <location>
        <begin position="89"/>
        <end position="120"/>
    </location>
</feature>
<dbReference type="PANTHER" id="PTHR43498:SF1">
    <property type="entry name" value="COB--COM HETERODISULFIDE REDUCTASE IRON-SULFUR SUBUNIT A"/>
    <property type="match status" value="1"/>
</dbReference>
<feature type="domain" description="4Fe-4S ferredoxin-type" evidence="9">
    <location>
        <begin position="917"/>
        <end position="945"/>
    </location>
</feature>
<dbReference type="EMBL" id="FQUW01000031">
    <property type="protein sequence ID" value="SHF46010.1"/>
    <property type="molecule type" value="Genomic_DNA"/>
</dbReference>
<reference evidence="11" key="1">
    <citation type="submission" date="2016-11" db="EMBL/GenBank/DDBJ databases">
        <authorList>
            <person name="Varghese N."/>
            <person name="Submissions S."/>
        </authorList>
    </citation>
    <scope>NUCLEOTIDE SEQUENCE [LARGE SCALE GENOMIC DNA]</scope>
    <source>
        <strain evidence="11">DSM 11792</strain>
    </source>
</reference>
<dbReference type="GO" id="GO:0051539">
    <property type="term" value="F:4 iron, 4 sulfur cluster binding"/>
    <property type="evidence" value="ECO:0007669"/>
    <property type="project" value="UniProtKB-KW"/>
</dbReference>
<dbReference type="Gene3D" id="3.30.70.20">
    <property type="match status" value="2"/>
</dbReference>
<evidence type="ECO:0000256" key="2">
    <source>
        <dbReference type="ARBA" id="ARBA00006561"/>
    </source>
</evidence>
<keyword evidence="5" id="KW-0274">FAD</keyword>
<dbReference type="InterPro" id="IPR017900">
    <property type="entry name" value="4Fe4S_Fe_S_CS"/>
</dbReference>
<dbReference type="PANTHER" id="PTHR43498">
    <property type="entry name" value="FERREDOXIN:COB-COM HETERODISULFIDE REDUCTASE SUBUNIT A"/>
    <property type="match status" value="1"/>
</dbReference>
<dbReference type="Gene3D" id="3.40.50.720">
    <property type="entry name" value="NAD(P)-binding Rossmann-like Domain"/>
    <property type="match status" value="1"/>
</dbReference>
<comment type="cofactor">
    <cofactor evidence="1">
        <name>FAD</name>
        <dbReference type="ChEBI" id="CHEBI:57692"/>
    </cofactor>
</comment>
<dbReference type="GO" id="GO:0016491">
    <property type="term" value="F:oxidoreductase activity"/>
    <property type="evidence" value="ECO:0007669"/>
    <property type="project" value="UniProtKB-KW"/>
</dbReference>
<dbReference type="Pfam" id="PF07992">
    <property type="entry name" value="Pyr_redox_2"/>
    <property type="match status" value="2"/>
</dbReference>
<keyword evidence="6" id="KW-0560">Oxidoreductase</keyword>
<proteinExistence type="inferred from homology"/>
<dbReference type="InterPro" id="IPR023753">
    <property type="entry name" value="FAD/NAD-binding_dom"/>
</dbReference>
<name>A0A1M5BUB3_9FIRM</name>
<accession>A0A1M5BUB3</accession>
<dbReference type="GO" id="GO:0046872">
    <property type="term" value="F:metal ion binding"/>
    <property type="evidence" value="ECO:0007669"/>
    <property type="project" value="UniProtKB-KW"/>
</dbReference>
<keyword evidence="4" id="KW-0479">Metal-binding</keyword>
<keyword evidence="3" id="KW-0004">4Fe-4S</keyword>
<dbReference type="InterPro" id="IPR017896">
    <property type="entry name" value="4Fe4S_Fe-S-bd"/>
</dbReference>
<dbReference type="PROSITE" id="PS00198">
    <property type="entry name" value="4FE4S_FER_1"/>
    <property type="match status" value="3"/>
</dbReference>
<dbReference type="InterPro" id="IPR039650">
    <property type="entry name" value="HdrA-like"/>
</dbReference>
<feature type="domain" description="4Fe-4S ferredoxin-type" evidence="9">
    <location>
        <begin position="137"/>
        <end position="166"/>
    </location>
</feature>